<dbReference type="PANTHER" id="PTHR48136">
    <property type="entry name" value="RUBREDOXIN-LIKE SUPERFAMILY PROTEIN"/>
    <property type="match status" value="1"/>
</dbReference>
<protein>
    <recommendedName>
        <fullName evidence="3">Rubredoxin-like domain-containing protein</fullName>
    </recommendedName>
</protein>
<feature type="transmembrane region" description="Helical" evidence="2">
    <location>
        <begin position="100"/>
        <end position="120"/>
    </location>
</feature>
<gene>
    <name evidence="4" type="ORF">PPROV_000186200</name>
</gene>
<dbReference type="SUPFAM" id="SSF57802">
    <property type="entry name" value="Rubredoxin-like"/>
    <property type="match status" value="1"/>
</dbReference>
<accession>A0A830HDF5</accession>
<dbReference type="EMBL" id="BNJQ01000004">
    <property type="protein sequence ID" value="GHP03107.1"/>
    <property type="molecule type" value="Genomic_DNA"/>
</dbReference>
<sequence>MRTPAPASRPSPRRAAATVARAATAATKQKYVCVDCGYIYTERKPGDFKNLPNDYKCPACTSTKRRFKPYKEPKKGPNNARAMANRQQEISENGSDINPALIIGFLAIAAAGAFGLFNALDAATTVQ</sequence>
<evidence type="ECO:0000313" key="4">
    <source>
        <dbReference type="EMBL" id="GHP03107.1"/>
    </source>
</evidence>
<proteinExistence type="predicted"/>
<dbReference type="AlphaFoldDB" id="A0A830HDF5"/>
<evidence type="ECO:0000256" key="1">
    <source>
        <dbReference type="SAM" id="MobiDB-lite"/>
    </source>
</evidence>
<keyword evidence="2" id="KW-0812">Transmembrane</keyword>
<organism evidence="4 5">
    <name type="scientific">Pycnococcus provasolii</name>
    <dbReference type="NCBI Taxonomy" id="41880"/>
    <lineage>
        <taxon>Eukaryota</taxon>
        <taxon>Viridiplantae</taxon>
        <taxon>Chlorophyta</taxon>
        <taxon>Pseudoscourfieldiophyceae</taxon>
        <taxon>Pseudoscourfieldiales</taxon>
        <taxon>Pycnococcaceae</taxon>
        <taxon>Pycnococcus</taxon>
    </lineage>
</organism>
<evidence type="ECO:0000256" key="2">
    <source>
        <dbReference type="SAM" id="Phobius"/>
    </source>
</evidence>
<keyword evidence="5" id="KW-1185">Reference proteome</keyword>
<evidence type="ECO:0000259" key="3">
    <source>
        <dbReference type="PROSITE" id="PS50903"/>
    </source>
</evidence>
<dbReference type="Gene3D" id="2.20.28.10">
    <property type="match status" value="1"/>
</dbReference>
<evidence type="ECO:0000313" key="5">
    <source>
        <dbReference type="Proteomes" id="UP000660262"/>
    </source>
</evidence>
<keyword evidence="2" id="KW-1133">Transmembrane helix</keyword>
<dbReference type="GO" id="GO:0005506">
    <property type="term" value="F:iron ion binding"/>
    <property type="evidence" value="ECO:0007669"/>
    <property type="project" value="InterPro"/>
</dbReference>
<dbReference type="InterPro" id="IPR024934">
    <property type="entry name" value="Rubredoxin-like_dom"/>
</dbReference>
<dbReference type="Proteomes" id="UP000660262">
    <property type="component" value="Unassembled WGS sequence"/>
</dbReference>
<keyword evidence="2" id="KW-0472">Membrane</keyword>
<comment type="caution">
    <text evidence="4">The sequence shown here is derived from an EMBL/GenBank/DDBJ whole genome shotgun (WGS) entry which is preliminary data.</text>
</comment>
<dbReference type="PANTHER" id="PTHR48136:SF1">
    <property type="entry name" value="RUBREDOXIN-LIKE SUPERFAMILY PROTEIN"/>
    <property type="match status" value="1"/>
</dbReference>
<feature type="region of interest" description="Disordered" evidence="1">
    <location>
        <begin position="68"/>
        <end position="89"/>
    </location>
</feature>
<name>A0A830HDF5_9CHLO</name>
<dbReference type="OrthoDB" id="408899at2759"/>
<feature type="domain" description="Rubredoxin-like" evidence="3">
    <location>
        <begin position="28"/>
        <end position="70"/>
    </location>
</feature>
<dbReference type="PROSITE" id="PS50903">
    <property type="entry name" value="RUBREDOXIN_LIKE"/>
    <property type="match status" value="1"/>
</dbReference>
<reference evidence="4" key="1">
    <citation type="submission" date="2020-10" db="EMBL/GenBank/DDBJ databases">
        <title>Unveiling of a novel bifunctional photoreceptor, Dualchrome1, isolated from a cosmopolitan green alga.</title>
        <authorList>
            <person name="Suzuki S."/>
            <person name="Kawachi M."/>
        </authorList>
    </citation>
    <scope>NUCLEOTIDE SEQUENCE</scope>
    <source>
        <strain evidence="4">NIES 2893</strain>
    </source>
</reference>